<proteinExistence type="predicted"/>
<evidence type="ECO:0000313" key="2">
    <source>
        <dbReference type="EMBL" id="RVX67917.1"/>
    </source>
</evidence>
<evidence type="ECO:0000259" key="1">
    <source>
        <dbReference type="Pfam" id="PF07883"/>
    </source>
</evidence>
<dbReference type="VEuPathDB" id="FungiDB:PV10_02460"/>
<reference evidence="2 3" key="1">
    <citation type="submission" date="2017-03" db="EMBL/GenBank/DDBJ databases">
        <title>Genomes of endolithic fungi from Antarctica.</title>
        <authorList>
            <person name="Coleine C."/>
            <person name="Masonjones S."/>
            <person name="Stajich J.E."/>
        </authorList>
    </citation>
    <scope>NUCLEOTIDE SEQUENCE [LARGE SCALE GENOMIC DNA]</scope>
    <source>
        <strain evidence="2 3">CCFEE 6314</strain>
    </source>
</reference>
<comment type="caution">
    <text evidence="2">The sequence shown here is derived from an EMBL/GenBank/DDBJ whole genome shotgun (WGS) entry which is preliminary data.</text>
</comment>
<dbReference type="OrthoDB" id="5840532at2759"/>
<dbReference type="InterPro" id="IPR047142">
    <property type="entry name" value="OryJ/VirC-like"/>
</dbReference>
<dbReference type="SUPFAM" id="SSF51182">
    <property type="entry name" value="RmlC-like cupins"/>
    <property type="match status" value="1"/>
</dbReference>
<accession>A0A438MVZ6</accession>
<dbReference type="Gene3D" id="2.60.120.10">
    <property type="entry name" value="Jelly Rolls"/>
    <property type="match status" value="1"/>
</dbReference>
<dbReference type="Proteomes" id="UP000288859">
    <property type="component" value="Unassembled WGS sequence"/>
</dbReference>
<dbReference type="AlphaFoldDB" id="A0A438MVZ6"/>
<protein>
    <recommendedName>
        <fullName evidence="1">Cupin type-2 domain-containing protein</fullName>
    </recommendedName>
</protein>
<dbReference type="InterPro" id="IPR013096">
    <property type="entry name" value="Cupin_2"/>
</dbReference>
<dbReference type="Pfam" id="PF07883">
    <property type="entry name" value="Cupin_2"/>
    <property type="match status" value="1"/>
</dbReference>
<name>A0A438MVZ6_EXOME</name>
<gene>
    <name evidence="2" type="ORF">B0A52_08522</name>
</gene>
<dbReference type="PANTHER" id="PTHR36156:SF2">
    <property type="entry name" value="CUPIN TYPE-2 DOMAIN-CONTAINING PROTEIN"/>
    <property type="match status" value="1"/>
</dbReference>
<dbReference type="InterPro" id="IPR014710">
    <property type="entry name" value="RmlC-like_jellyroll"/>
</dbReference>
<dbReference type="EMBL" id="NAJM01000043">
    <property type="protein sequence ID" value="RVX67917.1"/>
    <property type="molecule type" value="Genomic_DNA"/>
</dbReference>
<dbReference type="PANTHER" id="PTHR36156">
    <property type="entry name" value="SLR2101 PROTEIN"/>
    <property type="match status" value="1"/>
</dbReference>
<sequence>MYSANKPISRSLPDLGMVIAEIYTSSKFPVELNDEIDLGQHQELIASGKLGIVNPNGTVIRYVDFEPSKTNTNVMYHRTQSLDYGVVLDGEMIIDLDDGSSTQLKRGDIVIQRGTMHAWRNASSTQWARMLYVLQDSQPVVVNGQRLKEDLGSGHEDFVKSGNDI</sequence>
<dbReference type="InterPro" id="IPR011051">
    <property type="entry name" value="RmlC_Cupin_sf"/>
</dbReference>
<dbReference type="CDD" id="cd02231">
    <property type="entry name" value="cupin_BLL6423-like"/>
    <property type="match status" value="1"/>
</dbReference>
<evidence type="ECO:0000313" key="3">
    <source>
        <dbReference type="Proteomes" id="UP000288859"/>
    </source>
</evidence>
<organism evidence="2 3">
    <name type="scientific">Exophiala mesophila</name>
    <name type="common">Black yeast-like fungus</name>
    <dbReference type="NCBI Taxonomy" id="212818"/>
    <lineage>
        <taxon>Eukaryota</taxon>
        <taxon>Fungi</taxon>
        <taxon>Dikarya</taxon>
        <taxon>Ascomycota</taxon>
        <taxon>Pezizomycotina</taxon>
        <taxon>Eurotiomycetes</taxon>
        <taxon>Chaetothyriomycetidae</taxon>
        <taxon>Chaetothyriales</taxon>
        <taxon>Herpotrichiellaceae</taxon>
        <taxon>Exophiala</taxon>
    </lineage>
</organism>
<feature type="domain" description="Cupin type-2" evidence="1">
    <location>
        <begin position="62"/>
        <end position="133"/>
    </location>
</feature>